<reference evidence="6" key="1">
    <citation type="journal article" date="2023" name="Plant J.">
        <title>Genome sequences and population genomics provide insights into the demographic history, inbreeding, and mutation load of two 'living fossil' tree species of Dipteronia.</title>
        <authorList>
            <person name="Feng Y."/>
            <person name="Comes H.P."/>
            <person name="Chen J."/>
            <person name="Zhu S."/>
            <person name="Lu R."/>
            <person name="Zhang X."/>
            <person name="Li P."/>
            <person name="Qiu J."/>
            <person name="Olsen K.M."/>
            <person name="Qiu Y."/>
        </authorList>
    </citation>
    <scope>NUCLEOTIDE SEQUENCE</scope>
    <source>
        <strain evidence="6">KIB01</strain>
    </source>
</reference>
<dbReference type="Gene3D" id="1.25.40.10">
    <property type="entry name" value="Tetratricopeptide repeat domain"/>
    <property type="match status" value="4"/>
</dbReference>
<feature type="region of interest" description="Disordered" evidence="4">
    <location>
        <begin position="1"/>
        <end position="31"/>
    </location>
</feature>
<comment type="caution">
    <text evidence="6">The sequence shown here is derived from an EMBL/GenBank/DDBJ whole genome shotgun (WGS) entry which is preliminary data.</text>
</comment>
<dbReference type="EMBL" id="JANJYI010000008">
    <property type="protein sequence ID" value="KAK2640356.1"/>
    <property type="molecule type" value="Genomic_DNA"/>
</dbReference>
<dbReference type="InterPro" id="IPR032867">
    <property type="entry name" value="DYW_dom"/>
</dbReference>
<evidence type="ECO:0000259" key="5">
    <source>
        <dbReference type="Pfam" id="PF14432"/>
    </source>
</evidence>
<gene>
    <name evidence="6" type="ORF">Ddye_028151</name>
</gene>
<dbReference type="Pfam" id="PF14432">
    <property type="entry name" value="DYW_deaminase"/>
    <property type="match status" value="1"/>
</dbReference>
<comment type="similarity">
    <text evidence="1">Belongs to the PPR family. PCMP-H subfamily.</text>
</comment>
<dbReference type="PANTHER" id="PTHR47926">
    <property type="entry name" value="PENTATRICOPEPTIDE REPEAT-CONTAINING PROTEIN"/>
    <property type="match status" value="1"/>
</dbReference>
<dbReference type="FunFam" id="1.25.40.10:FF:000690">
    <property type="entry name" value="Pentatricopeptide repeat-containing protein"/>
    <property type="match status" value="1"/>
</dbReference>
<dbReference type="GO" id="GO:0003729">
    <property type="term" value="F:mRNA binding"/>
    <property type="evidence" value="ECO:0007669"/>
    <property type="project" value="UniProtKB-ARBA"/>
</dbReference>
<dbReference type="FunFam" id="1.25.40.10:FF:000333">
    <property type="entry name" value="Pentatricopeptide repeat-containing protein"/>
    <property type="match status" value="1"/>
</dbReference>
<dbReference type="Pfam" id="PF20431">
    <property type="entry name" value="E_motif"/>
    <property type="match status" value="1"/>
</dbReference>
<feature type="repeat" description="PPR" evidence="3">
    <location>
        <begin position="271"/>
        <end position="305"/>
    </location>
</feature>
<evidence type="ECO:0000313" key="6">
    <source>
        <dbReference type="EMBL" id="KAK2640356.1"/>
    </source>
</evidence>
<dbReference type="Pfam" id="PF01535">
    <property type="entry name" value="PPR"/>
    <property type="match status" value="3"/>
</dbReference>
<evidence type="ECO:0000256" key="3">
    <source>
        <dbReference type="PROSITE-ProRule" id="PRU00708"/>
    </source>
</evidence>
<evidence type="ECO:0000256" key="4">
    <source>
        <dbReference type="SAM" id="MobiDB-lite"/>
    </source>
</evidence>
<name>A0AAD9TR47_9ROSI</name>
<sequence>MGTTTTTTNLPHHPKPAENNSSTTTRTRPTSQISQKTILEILNSRVNSKATTTSLQQLRQAHAMVLKSGHFQDHYVAGTLVKCYANPRFGDLDFALKVFDHVTKPNVFVWNVVLKSCLEHNQPWRVICLYYKMVEASDSNANKFTYPGVFKACAVADAEEEGVQVHGHVVKRGLRGDLHIKSSAIQMYAKFGRVMEARRILDDGLGSDTICWNAMIDGYLKCEDIDSAHELFSSMTERSVGSYNSMISGFAKLGRYEEARKLFDGMSIDKDEITWSAIIDGYIKGGYYKEALEIFNQMQREQIRPKKFVLSSVLSACANVGALDQGKWIHAYVKRNSIFVDAVLGTALVDMYAKCGRLDMAWEVFENMKVKEVFSWNAMIGGLAIHGRAEDAIELFLKMQQEEISMRPDGVTFLCILNACAHAGMVERGLRLLSYMKTRFGIEPEIEHYGSAVDLLGRAGLLAEAKELIDSMPMQPNAAVLGALLGACRKHGKVELGERVGEILLEMEPENSGRYTLLSNIYAKGGRWDGVANVRKLMKERGIKTNPGSSMIDLGGVVHEFKVGDGLDSHPQVKEIYLELEKIIERLKMEGYSPNSSQVLLDIEEEEEKETALKYHSEKLTIAFGFINTEPGTTIRIVKNLRVCEDCHSATKLISQVFNRDIIVRDRVRYHYFRNGKCSCNDFW</sequence>
<evidence type="ECO:0000313" key="7">
    <source>
        <dbReference type="Proteomes" id="UP001280121"/>
    </source>
</evidence>
<dbReference type="Pfam" id="PF13041">
    <property type="entry name" value="PPR_2"/>
    <property type="match status" value="3"/>
</dbReference>
<keyword evidence="2" id="KW-0677">Repeat</keyword>
<dbReference type="GO" id="GO:0009451">
    <property type="term" value="P:RNA modification"/>
    <property type="evidence" value="ECO:0007669"/>
    <property type="project" value="InterPro"/>
</dbReference>
<dbReference type="InterPro" id="IPR046960">
    <property type="entry name" value="PPR_At4g14850-like_plant"/>
</dbReference>
<evidence type="ECO:0000256" key="1">
    <source>
        <dbReference type="ARBA" id="ARBA00006643"/>
    </source>
</evidence>
<feature type="repeat" description="PPR" evidence="3">
    <location>
        <begin position="511"/>
        <end position="545"/>
    </location>
</feature>
<dbReference type="GO" id="GO:0008270">
    <property type="term" value="F:zinc ion binding"/>
    <property type="evidence" value="ECO:0007669"/>
    <property type="project" value="InterPro"/>
</dbReference>
<dbReference type="InterPro" id="IPR011990">
    <property type="entry name" value="TPR-like_helical_dom_sf"/>
</dbReference>
<accession>A0AAD9TR47</accession>
<dbReference type="InterPro" id="IPR002885">
    <property type="entry name" value="PPR_rpt"/>
</dbReference>
<feature type="repeat" description="PPR" evidence="3">
    <location>
        <begin position="208"/>
        <end position="242"/>
    </location>
</feature>
<protein>
    <recommendedName>
        <fullName evidence="5">DYW domain-containing protein</fullName>
    </recommendedName>
</protein>
<keyword evidence="7" id="KW-1185">Reference proteome</keyword>
<feature type="repeat" description="PPR" evidence="3">
    <location>
        <begin position="372"/>
        <end position="406"/>
    </location>
</feature>
<proteinExistence type="inferred from homology"/>
<feature type="repeat" description="PPR" evidence="3">
    <location>
        <begin position="341"/>
        <end position="371"/>
    </location>
</feature>
<dbReference type="AlphaFoldDB" id="A0AAD9TR47"/>
<organism evidence="6 7">
    <name type="scientific">Dipteronia dyeriana</name>
    <dbReference type="NCBI Taxonomy" id="168575"/>
    <lineage>
        <taxon>Eukaryota</taxon>
        <taxon>Viridiplantae</taxon>
        <taxon>Streptophyta</taxon>
        <taxon>Embryophyta</taxon>
        <taxon>Tracheophyta</taxon>
        <taxon>Spermatophyta</taxon>
        <taxon>Magnoliopsida</taxon>
        <taxon>eudicotyledons</taxon>
        <taxon>Gunneridae</taxon>
        <taxon>Pentapetalae</taxon>
        <taxon>rosids</taxon>
        <taxon>malvids</taxon>
        <taxon>Sapindales</taxon>
        <taxon>Sapindaceae</taxon>
        <taxon>Hippocastanoideae</taxon>
        <taxon>Acereae</taxon>
        <taxon>Dipteronia</taxon>
    </lineage>
</organism>
<dbReference type="PANTHER" id="PTHR47926:SF436">
    <property type="entry name" value="PENTATRICOPEPTIDE REPEAT-CONTAINING PROTEIN ELI1, CHLOROPLASTIC-LIKE ISOFORM X2"/>
    <property type="match status" value="1"/>
</dbReference>
<dbReference type="PROSITE" id="PS51375">
    <property type="entry name" value="PPR"/>
    <property type="match status" value="5"/>
</dbReference>
<dbReference type="Proteomes" id="UP001280121">
    <property type="component" value="Unassembled WGS sequence"/>
</dbReference>
<dbReference type="InterPro" id="IPR046848">
    <property type="entry name" value="E_motif"/>
</dbReference>
<evidence type="ECO:0000256" key="2">
    <source>
        <dbReference type="ARBA" id="ARBA00022737"/>
    </source>
</evidence>
<dbReference type="NCBIfam" id="TIGR00756">
    <property type="entry name" value="PPR"/>
    <property type="match status" value="6"/>
</dbReference>
<feature type="compositionally biased region" description="Low complexity" evidence="4">
    <location>
        <begin position="21"/>
        <end position="31"/>
    </location>
</feature>
<feature type="domain" description="DYW" evidence="5">
    <location>
        <begin position="591"/>
        <end position="684"/>
    </location>
</feature>